<dbReference type="InterPro" id="IPR036691">
    <property type="entry name" value="Endo/exonu/phosph_ase_sf"/>
</dbReference>
<dbReference type="Proteomes" id="UP000677803">
    <property type="component" value="Unassembled WGS sequence"/>
</dbReference>
<dbReference type="EMBL" id="CAJRST010002224">
    <property type="protein sequence ID" value="CAG5866902.1"/>
    <property type="molecule type" value="Genomic_DNA"/>
</dbReference>
<keyword evidence="3" id="KW-1185">Reference proteome</keyword>
<evidence type="ECO:0000313" key="3">
    <source>
        <dbReference type="Proteomes" id="UP000677803"/>
    </source>
</evidence>
<dbReference type="Gene3D" id="3.60.10.10">
    <property type="entry name" value="Endonuclease/exonuclease/phosphatase"/>
    <property type="match status" value="1"/>
</dbReference>
<comment type="caution">
    <text evidence="2">The sequence shown here is derived from an EMBL/GenBank/DDBJ whole genome shotgun (WGS) entry which is preliminary data.</text>
</comment>
<accession>A0A8S4AKT8</accession>
<evidence type="ECO:0000313" key="2">
    <source>
        <dbReference type="EMBL" id="CAG5866902.1"/>
    </source>
</evidence>
<gene>
    <name evidence="2" type="ORF">MMEN_LOCUS3598</name>
</gene>
<reference evidence="2" key="1">
    <citation type="submission" date="2021-05" db="EMBL/GenBank/DDBJ databases">
        <authorList>
            <person name="Tigano A."/>
        </authorList>
    </citation>
    <scope>NUCLEOTIDE SEQUENCE</scope>
</reference>
<evidence type="ECO:0000256" key="1">
    <source>
        <dbReference type="SAM" id="MobiDB-lite"/>
    </source>
</evidence>
<name>A0A8S4AKT8_9TELE</name>
<dbReference type="OrthoDB" id="8959729at2759"/>
<organism evidence="2 3">
    <name type="scientific">Menidia menidia</name>
    <name type="common">Atlantic silverside</name>
    <dbReference type="NCBI Taxonomy" id="238744"/>
    <lineage>
        <taxon>Eukaryota</taxon>
        <taxon>Metazoa</taxon>
        <taxon>Chordata</taxon>
        <taxon>Craniata</taxon>
        <taxon>Vertebrata</taxon>
        <taxon>Euteleostomi</taxon>
        <taxon>Actinopterygii</taxon>
        <taxon>Neopterygii</taxon>
        <taxon>Teleostei</taxon>
        <taxon>Neoteleostei</taxon>
        <taxon>Acanthomorphata</taxon>
        <taxon>Ovalentaria</taxon>
        <taxon>Atherinomorphae</taxon>
        <taxon>Atheriniformes</taxon>
        <taxon>Atherinopsidae</taxon>
        <taxon>Menidiinae</taxon>
        <taxon>Menidia</taxon>
    </lineage>
</organism>
<proteinExistence type="predicted"/>
<protein>
    <submittedName>
        <fullName evidence="2">(Atlantic silverside) hypothetical protein</fullName>
    </submittedName>
</protein>
<feature type="compositionally biased region" description="Low complexity" evidence="1">
    <location>
        <begin position="8"/>
        <end position="18"/>
    </location>
</feature>
<dbReference type="SUPFAM" id="SSF56219">
    <property type="entry name" value="DNase I-like"/>
    <property type="match status" value="1"/>
</dbReference>
<dbReference type="AlphaFoldDB" id="A0A8S4AKT8"/>
<feature type="region of interest" description="Disordered" evidence="1">
    <location>
        <begin position="1"/>
        <end position="33"/>
    </location>
</feature>
<sequence length="944" mass="106676">MGKRGGKAKASSSDAVASHGAENEPMGDAEDETGVQREIDIVGRPHLSASRIDYIFVSKSICQLVTQVNIGPIGLSDHAPVALAMQPLRHIERSASWRMSTVSLLDDKFVRRKPKIKLEILQLPRALGGWGLPNIENYALSVQARIISAWIHGHPDSPWLNIETSLCKPSSPVNMLGRRLNDLPQIMKDNQLICNVLWAWGKLRKLFKSSHRLNMVSTLIDNPDLLPQDIGSSFLGWHKAGIIRLSDLFEHGAFKSFDSLKTQYALSNKEFYKYLQVRHYVMKEAKSLIHPTDSYRLEKFLLENKDHKHFISKFYSEIYQLNLDKLAWLRKSWETLLKCEISTQLWDKTLLLPSKISVCNRFKEMQYNILHNVYISPYIFSKYNAGTSPNCLKCKISVGTRFHCLWECDVIQSFWKDVCAKISTAIGEIVSENPLTCLLGHIPKSLAKYEHVIQSLLMLARKAIMVKWVGSEPPSISLWKSLISDVMTLIRLGHYIDGSLQFFTNTWRKPLETLGVEYWSPSPGRVSDERGEAAFGLELFANSPHLFHLLTKTTELLLDDTHLDIQTQFSETVKLRVLGLQLAFQIRQSTKFSRWFINSLMVYRNSALREESLRKASLLAGQTSVSLFQPSKECIHHIQAGRWNPIPCNREPCSLQKQIQLRCLFLQTVNALSDQSQLRATVLQEHRVTARGPLNSGNVFVHSTQGHEESIEGAGGRFALPDLLSELIQACFVSLNFAGQREALSRVEITVQAVDEVHHVVLRRVDLSESGAERAASPLKVCLLAAPLLLQLYLLLLYGNIPTHLGTLGALRSDAMAVCYRALFKPSLKGAKAVPLLFFPGFISSTAMVLRELSHVCHDGLLIRVSNVHICINIAIIHDQTHFSTTFIPYLWHCSRTQSKRAFLAETLKRLWRADPFGGTGLLLAERLERVERVSKLARDSMED</sequence>